<sequence>AFNNPVNDGSGGPTTGAHLFLISIKAGGIGINLVSANRVIVLDVEWNPVHAAQAVCRVYRFGQTKKVYVYRMFASNTMEEVVYEREVLKRGLSTNVVDSQDVRANVGRERSQNLFGHRPETPYNASEVVAGDDHLLTSLYRTDAHLFAAPPRDHKTFLDSVSTELSAEEEKRAKQEYQRQVRMSAEEEKRAKQEYQRQVRMSAEAESYAAQARLYGTTNAYGHFVLPEGGMGVPGNGNGGYTGGFGAGAGVGVGVADKKPNIIADRGISSTQGLGGVLSGTSRAPLPVPLQGRGVYKNELTEQFIAAKNMQLNAASEHWARRNGVKTTEVPMPAVKRQVHPLENGANISHTQVHGSNSGRKGDKRDIEFIDIG</sequence>
<dbReference type="CDD" id="cd22249">
    <property type="entry name" value="UDM1_RNF168_RNF169-like"/>
    <property type="match status" value="1"/>
</dbReference>
<dbReference type="GeneID" id="25901448"/>
<dbReference type="PANTHER" id="PTHR45797:SF1">
    <property type="entry name" value="HELICASE ARIP4"/>
    <property type="match status" value="1"/>
</dbReference>
<dbReference type="InterPro" id="IPR001650">
    <property type="entry name" value="Helicase_C-like"/>
</dbReference>
<dbReference type="InterPro" id="IPR027417">
    <property type="entry name" value="P-loop_NTPase"/>
</dbReference>
<protein>
    <recommendedName>
        <fullName evidence="10">Helicase C-terminal domain-containing protein</fullName>
    </recommendedName>
</protein>
<feature type="domain" description="Helicase C-terminal" evidence="10">
    <location>
        <begin position="1"/>
        <end position="110"/>
    </location>
</feature>
<dbReference type="AlphaFoldDB" id="A0A0L0GD48"/>
<gene>
    <name evidence="11" type="ORF">SARC_00944</name>
</gene>
<dbReference type="EMBL" id="KQ241629">
    <property type="protein sequence ID" value="KNC86942.1"/>
    <property type="molecule type" value="Genomic_DNA"/>
</dbReference>
<organism evidence="11 12">
    <name type="scientific">Sphaeroforma arctica JP610</name>
    <dbReference type="NCBI Taxonomy" id="667725"/>
    <lineage>
        <taxon>Eukaryota</taxon>
        <taxon>Ichthyosporea</taxon>
        <taxon>Ichthyophonida</taxon>
        <taxon>Sphaeroforma</taxon>
    </lineage>
</organism>
<name>A0A0L0GD48_9EUKA</name>
<dbReference type="STRING" id="667725.A0A0L0GD48"/>
<evidence type="ECO:0000313" key="11">
    <source>
        <dbReference type="EMBL" id="KNC86942.1"/>
    </source>
</evidence>
<dbReference type="RefSeq" id="XP_014160844.1">
    <property type="nucleotide sequence ID" value="XM_014305369.1"/>
</dbReference>
<evidence type="ECO:0000256" key="8">
    <source>
        <dbReference type="ARBA" id="ARBA00023242"/>
    </source>
</evidence>
<dbReference type="PANTHER" id="PTHR45797">
    <property type="entry name" value="RAD54-LIKE"/>
    <property type="match status" value="1"/>
</dbReference>
<keyword evidence="6" id="KW-0067">ATP-binding</keyword>
<evidence type="ECO:0000259" key="10">
    <source>
        <dbReference type="PROSITE" id="PS51194"/>
    </source>
</evidence>
<dbReference type="InterPro" id="IPR049730">
    <property type="entry name" value="SNF2/RAD54-like_C"/>
</dbReference>
<reference evidence="11 12" key="1">
    <citation type="submission" date="2011-02" db="EMBL/GenBank/DDBJ databases">
        <title>The Genome Sequence of Sphaeroforma arctica JP610.</title>
        <authorList>
            <consortium name="The Broad Institute Genome Sequencing Platform"/>
            <person name="Russ C."/>
            <person name="Cuomo C."/>
            <person name="Young S.K."/>
            <person name="Zeng Q."/>
            <person name="Gargeya S."/>
            <person name="Alvarado L."/>
            <person name="Berlin A."/>
            <person name="Chapman S.B."/>
            <person name="Chen Z."/>
            <person name="Freedman E."/>
            <person name="Gellesch M."/>
            <person name="Goldberg J."/>
            <person name="Griggs A."/>
            <person name="Gujja S."/>
            <person name="Heilman E."/>
            <person name="Heiman D."/>
            <person name="Howarth C."/>
            <person name="Mehta T."/>
            <person name="Neiman D."/>
            <person name="Pearson M."/>
            <person name="Roberts A."/>
            <person name="Saif S."/>
            <person name="Shea T."/>
            <person name="Shenoy N."/>
            <person name="Sisk P."/>
            <person name="Stolte C."/>
            <person name="Sykes S."/>
            <person name="White J."/>
            <person name="Yandava C."/>
            <person name="Burger G."/>
            <person name="Gray M.W."/>
            <person name="Holland P.W.H."/>
            <person name="King N."/>
            <person name="Lang F.B.F."/>
            <person name="Roger A.J."/>
            <person name="Ruiz-Trillo I."/>
            <person name="Haas B."/>
            <person name="Nusbaum C."/>
            <person name="Birren B."/>
        </authorList>
    </citation>
    <scope>NUCLEOTIDE SEQUENCE [LARGE SCALE GENOMIC DNA]</scope>
    <source>
        <strain evidence="11 12">JP610</strain>
    </source>
</reference>
<keyword evidence="3" id="KW-0547">Nucleotide-binding</keyword>
<keyword evidence="5" id="KW-0347">Helicase</keyword>
<evidence type="ECO:0000313" key="12">
    <source>
        <dbReference type="Proteomes" id="UP000054560"/>
    </source>
</evidence>
<feature type="compositionally biased region" description="Basic and acidic residues" evidence="9">
    <location>
        <begin position="168"/>
        <end position="189"/>
    </location>
</feature>
<evidence type="ECO:0000256" key="5">
    <source>
        <dbReference type="ARBA" id="ARBA00022806"/>
    </source>
</evidence>
<comment type="similarity">
    <text evidence="2">Belongs to the SNF2/RAD54 helicase family.</text>
</comment>
<evidence type="ECO:0000256" key="2">
    <source>
        <dbReference type="ARBA" id="ARBA00007025"/>
    </source>
</evidence>
<dbReference type="SUPFAM" id="SSF52540">
    <property type="entry name" value="P-loop containing nucleoside triphosphate hydrolases"/>
    <property type="match status" value="1"/>
</dbReference>
<dbReference type="InterPro" id="IPR044574">
    <property type="entry name" value="ARIP4-like"/>
</dbReference>
<dbReference type="GO" id="GO:0005524">
    <property type="term" value="F:ATP binding"/>
    <property type="evidence" value="ECO:0007669"/>
    <property type="project" value="UniProtKB-KW"/>
</dbReference>
<dbReference type="Proteomes" id="UP000054560">
    <property type="component" value="Unassembled WGS sequence"/>
</dbReference>
<evidence type="ECO:0000256" key="6">
    <source>
        <dbReference type="ARBA" id="ARBA00022840"/>
    </source>
</evidence>
<dbReference type="GO" id="GO:0004386">
    <property type="term" value="F:helicase activity"/>
    <property type="evidence" value="ECO:0007669"/>
    <property type="project" value="UniProtKB-KW"/>
</dbReference>
<evidence type="ECO:0000256" key="1">
    <source>
        <dbReference type="ARBA" id="ARBA00004123"/>
    </source>
</evidence>
<proteinExistence type="inferred from homology"/>
<evidence type="ECO:0000256" key="3">
    <source>
        <dbReference type="ARBA" id="ARBA00022741"/>
    </source>
</evidence>
<evidence type="ECO:0000256" key="7">
    <source>
        <dbReference type="ARBA" id="ARBA00023125"/>
    </source>
</evidence>
<dbReference type="GO" id="GO:0016887">
    <property type="term" value="F:ATP hydrolysis activity"/>
    <property type="evidence" value="ECO:0007669"/>
    <property type="project" value="InterPro"/>
</dbReference>
<dbReference type="GO" id="GO:0003677">
    <property type="term" value="F:DNA binding"/>
    <property type="evidence" value="ECO:0007669"/>
    <property type="project" value="UniProtKB-KW"/>
</dbReference>
<dbReference type="eggNOG" id="KOG1016">
    <property type="taxonomic scope" value="Eukaryota"/>
</dbReference>
<dbReference type="PROSITE" id="PS51194">
    <property type="entry name" value="HELICASE_CTER"/>
    <property type="match status" value="1"/>
</dbReference>
<keyword evidence="12" id="KW-1185">Reference proteome</keyword>
<keyword evidence="8" id="KW-0539">Nucleus</keyword>
<dbReference type="CDD" id="cd18793">
    <property type="entry name" value="SF2_C_SNF"/>
    <property type="match status" value="1"/>
</dbReference>
<dbReference type="GO" id="GO:0005634">
    <property type="term" value="C:nucleus"/>
    <property type="evidence" value="ECO:0007669"/>
    <property type="project" value="UniProtKB-SubCell"/>
</dbReference>
<evidence type="ECO:0000256" key="9">
    <source>
        <dbReference type="SAM" id="MobiDB-lite"/>
    </source>
</evidence>
<feature type="non-terminal residue" evidence="11">
    <location>
        <position position="1"/>
    </location>
</feature>
<dbReference type="OrthoDB" id="9900844at2759"/>
<keyword evidence="7" id="KW-0238">DNA-binding</keyword>
<comment type="subcellular location">
    <subcellularLocation>
        <location evidence="1">Nucleus</location>
    </subcellularLocation>
</comment>
<accession>A0A0L0GD48</accession>
<keyword evidence="4" id="KW-0378">Hydrolase</keyword>
<evidence type="ECO:0000256" key="4">
    <source>
        <dbReference type="ARBA" id="ARBA00022801"/>
    </source>
</evidence>
<dbReference type="Pfam" id="PF00271">
    <property type="entry name" value="Helicase_C"/>
    <property type="match status" value="1"/>
</dbReference>
<feature type="region of interest" description="Disordered" evidence="9">
    <location>
        <begin position="166"/>
        <end position="189"/>
    </location>
</feature>
<dbReference type="Gene3D" id="3.40.50.300">
    <property type="entry name" value="P-loop containing nucleotide triphosphate hydrolases"/>
    <property type="match status" value="1"/>
</dbReference>